<dbReference type="InterPro" id="IPR018076">
    <property type="entry name" value="T2SS_GspF_dom"/>
</dbReference>
<dbReference type="PANTHER" id="PTHR30012">
    <property type="entry name" value="GENERAL SECRETION PATHWAY PROTEIN"/>
    <property type="match status" value="1"/>
</dbReference>
<accession>A0ABR9B4J8</accession>
<feature type="transmembrane region" description="Helical" evidence="8">
    <location>
        <begin position="387"/>
        <end position="410"/>
    </location>
</feature>
<evidence type="ECO:0000256" key="3">
    <source>
        <dbReference type="ARBA" id="ARBA00022475"/>
    </source>
</evidence>
<gene>
    <name evidence="10" type="ORF">IFO67_00175</name>
</gene>
<dbReference type="RefSeq" id="WP_187716164.1">
    <property type="nucleotide sequence ID" value="NZ_JACTAH010000001.1"/>
</dbReference>
<evidence type="ECO:0000256" key="4">
    <source>
        <dbReference type="ARBA" id="ARBA00022692"/>
    </source>
</evidence>
<evidence type="ECO:0000256" key="7">
    <source>
        <dbReference type="SAM" id="MobiDB-lite"/>
    </source>
</evidence>
<dbReference type="InterPro" id="IPR003004">
    <property type="entry name" value="GspF/PilC"/>
</dbReference>
<keyword evidence="4 8" id="KW-0812">Transmembrane</keyword>
<dbReference type="Pfam" id="PF00482">
    <property type="entry name" value="T2SSF"/>
    <property type="match status" value="2"/>
</dbReference>
<feature type="domain" description="Type II secretion system protein GspF" evidence="9">
    <location>
        <begin position="82"/>
        <end position="204"/>
    </location>
</feature>
<evidence type="ECO:0000256" key="1">
    <source>
        <dbReference type="ARBA" id="ARBA00004651"/>
    </source>
</evidence>
<name>A0ABR9B4J8_9RHOO</name>
<evidence type="ECO:0000256" key="6">
    <source>
        <dbReference type="ARBA" id="ARBA00023136"/>
    </source>
</evidence>
<evidence type="ECO:0000256" key="8">
    <source>
        <dbReference type="SAM" id="Phobius"/>
    </source>
</evidence>
<sequence length="415" mass="44339">MAEYVYRAADAAGRVLDGTLDASGRESALRQLRSKGLTPVSLKESAGARPTPSVESAGTSTGARGWRFASHEPDRTDVHNLTSELAVMLRAGLPLDRALRILIDMTEKPSMVSLLQDLLKSVKGGKGLSQALQQHHGLFGDFYISMLRSGEAGGNLGEVLGRLAEHLERVKALRESVISALIYPAILIVVACISVVLMLGFVVPQFETLFEDMGEALPLPTRLIVALGEVVAAWGWLIAIGAGAAAWLGRRWLATQRGRLWLDRALLRVPVLGELVRKYELTRFARSMGTLLGSGVPIVGALQIAGDTIGNLVLRNAMSSVPAAIKQGGRLADALHLTGLFSPLALNMVRLGEETGRLDAMLLELSRVHDADVQAGVKRLLTMLEPLLILVLGAVIAAIIVSILMGILSVNDLAL</sequence>
<dbReference type="Proteomes" id="UP000603602">
    <property type="component" value="Unassembled WGS sequence"/>
</dbReference>
<keyword evidence="11" id="KW-1185">Reference proteome</keyword>
<protein>
    <submittedName>
        <fullName evidence="10">Type II secretion system F family protein</fullName>
    </submittedName>
</protein>
<feature type="transmembrane region" description="Helical" evidence="8">
    <location>
        <begin position="223"/>
        <end position="249"/>
    </location>
</feature>
<keyword evidence="3" id="KW-1003">Cell membrane</keyword>
<evidence type="ECO:0000313" key="10">
    <source>
        <dbReference type="EMBL" id="MBD8501298.1"/>
    </source>
</evidence>
<organism evidence="10 11">
    <name type="scientific">Thauera sedimentorum</name>
    <dbReference type="NCBI Taxonomy" id="2767595"/>
    <lineage>
        <taxon>Bacteria</taxon>
        <taxon>Pseudomonadati</taxon>
        <taxon>Pseudomonadota</taxon>
        <taxon>Betaproteobacteria</taxon>
        <taxon>Rhodocyclales</taxon>
        <taxon>Zoogloeaceae</taxon>
        <taxon>Thauera</taxon>
    </lineage>
</organism>
<feature type="transmembrane region" description="Helical" evidence="8">
    <location>
        <begin position="181"/>
        <end position="203"/>
    </location>
</feature>
<dbReference type="Gene3D" id="1.20.81.30">
    <property type="entry name" value="Type II secretion system (T2SS), domain F"/>
    <property type="match status" value="2"/>
</dbReference>
<dbReference type="PANTHER" id="PTHR30012:SF0">
    <property type="entry name" value="TYPE II SECRETION SYSTEM PROTEIN F-RELATED"/>
    <property type="match status" value="1"/>
</dbReference>
<reference evidence="11" key="1">
    <citation type="submission" date="2023-07" db="EMBL/GenBank/DDBJ databases">
        <title>Thauera sp. CAU 1555 isolated from sand of Yaerae Beach.</title>
        <authorList>
            <person name="Kim W."/>
        </authorList>
    </citation>
    <scope>NUCLEOTIDE SEQUENCE [LARGE SCALE GENOMIC DNA]</scope>
    <source>
        <strain evidence="11">CAU 1555</strain>
    </source>
</reference>
<dbReference type="EMBL" id="JACYTO010000001">
    <property type="protein sequence ID" value="MBD8501298.1"/>
    <property type="molecule type" value="Genomic_DNA"/>
</dbReference>
<feature type="compositionally biased region" description="Polar residues" evidence="7">
    <location>
        <begin position="53"/>
        <end position="62"/>
    </location>
</feature>
<evidence type="ECO:0000256" key="5">
    <source>
        <dbReference type="ARBA" id="ARBA00022989"/>
    </source>
</evidence>
<dbReference type="InterPro" id="IPR042094">
    <property type="entry name" value="T2SS_GspF_sf"/>
</dbReference>
<comment type="subcellular location">
    <subcellularLocation>
        <location evidence="1">Cell membrane</location>
        <topology evidence="1">Multi-pass membrane protein</topology>
    </subcellularLocation>
</comment>
<feature type="region of interest" description="Disordered" evidence="7">
    <location>
        <begin position="34"/>
        <end position="65"/>
    </location>
</feature>
<comment type="caution">
    <text evidence="10">The sequence shown here is derived from an EMBL/GenBank/DDBJ whole genome shotgun (WGS) entry which is preliminary data.</text>
</comment>
<feature type="domain" description="Type II secretion system protein GspF" evidence="9">
    <location>
        <begin position="284"/>
        <end position="405"/>
    </location>
</feature>
<evidence type="ECO:0000313" key="11">
    <source>
        <dbReference type="Proteomes" id="UP000603602"/>
    </source>
</evidence>
<evidence type="ECO:0000259" key="9">
    <source>
        <dbReference type="Pfam" id="PF00482"/>
    </source>
</evidence>
<keyword evidence="5 8" id="KW-1133">Transmembrane helix</keyword>
<evidence type="ECO:0000256" key="2">
    <source>
        <dbReference type="ARBA" id="ARBA00005745"/>
    </source>
</evidence>
<keyword evidence="6 8" id="KW-0472">Membrane</keyword>
<comment type="similarity">
    <text evidence="2">Belongs to the GSP F family.</text>
</comment>
<dbReference type="PRINTS" id="PR00812">
    <property type="entry name" value="BCTERIALGSPF"/>
</dbReference>
<proteinExistence type="inferred from homology"/>